<dbReference type="EMBL" id="LCIY01000045">
    <property type="protein sequence ID" value="KKT65450.1"/>
    <property type="molecule type" value="Genomic_DNA"/>
</dbReference>
<evidence type="ECO:0000256" key="5">
    <source>
        <dbReference type="HAMAP-Rule" id="MF_02033"/>
    </source>
</evidence>
<feature type="domain" description="SHS2" evidence="7">
    <location>
        <begin position="7"/>
        <end position="196"/>
    </location>
</feature>
<dbReference type="Pfam" id="PF02491">
    <property type="entry name" value="SHS2_FTSA"/>
    <property type="match status" value="1"/>
</dbReference>
<dbReference type="PIRSF" id="PIRSF003101">
    <property type="entry name" value="FtsA"/>
    <property type="match status" value="1"/>
</dbReference>
<keyword evidence="3 5" id="KW-0472">Membrane</keyword>
<reference evidence="8 9" key="1">
    <citation type="journal article" date="2015" name="Nature">
        <title>rRNA introns, odd ribosomes, and small enigmatic genomes across a large radiation of phyla.</title>
        <authorList>
            <person name="Brown C.T."/>
            <person name="Hug L.A."/>
            <person name="Thomas B.C."/>
            <person name="Sharon I."/>
            <person name="Castelle C.J."/>
            <person name="Singh A."/>
            <person name="Wilkins M.J."/>
            <person name="Williams K.H."/>
            <person name="Banfield J.F."/>
        </authorList>
    </citation>
    <scope>NUCLEOTIDE SEQUENCE [LARGE SCALE GENOMIC DNA]</scope>
</reference>
<dbReference type="NCBIfam" id="TIGR01174">
    <property type="entry name" value="ftsA"/>
    <property type="match status" value="1"/>
</dbReference>
<keyword evidence="2 5" id="KW-0132">Cell division</keyword>
<evidence type="ECO:0000259" key="7">
    <source>
        <dbReference type="SMART" id="SM00842"/>
    </source>
</evidence>
<keyword evidence="4 5" id="KW-0131">Cell cycle</keyword>
<dbReference type="SMART" id="SM00842">
    <property type="entry name" value="FtsA"/>
    <property type="match status" value="1"/>
</dbReference>
<protein>
    <recommendedName>
        <fullName evidence="5 6">Cell division protein FtsA</fullName>
    </recommendedName>
</protein>
<organism evidence="8 9">
    <name type="scientific">Candidatus Woesebacteria bacterium GW2011_GWA2_44_33</name>
    <dbReference type="NCBI Taxonomy" id="1618564"/>
    <lineage>
        <taxon>Bacteria</taxon>
        <taxon>Candidatus Woeseibacteriota</taxon>
    </lineage>
</organism>
<dbReference type="GO" id="GO:0032153">
    <property type="term" value="C:cell division site"/>
    <property type="evidence" value="ECO:0007669"/>
    <property type="project" value="UniProtKB-UniRule"/>
</dbReference>
<dbReference type="AlphaFoldDB" id="A0A0G1J2E2"/>
<dbReference type="SUPFAM" id="SSF53067">
    <property type="entry name" value="Actin-like ATPase domain"/>
    <property type="match status" value="2"/>
</dbReference>
<comment type="similarity">
    <text evidence="5 6">Belongs to the FtsA/MreB family.</text>
</comment>
<proteinExistence type="inferred from homology"/>
<sequence>MARRAPITCIDVGSSKISTIIASPSEETEAINVIGVATVPARGIKKSQVIDIEEAIAAITESVEAAERMAGVSVNQAYLSVGGSHIKSRNSIGVVAVSQPEGEITGEDVRRVIEAARAVSLSGAEEIVHVLPRQFKVDSQEGIKDPVGMSGVRLEAEAHLVTGSATAIRNLTRCLQELGITVNSTVFSGLASSESVLTPTEKELGVVLVDIGGGTTSIAVWIDGALSHSAVLPIGAKNITNDLAIGMRQSLDVAEKVKVMLSKKIKKPISPENVGRTKDEGRRTKAEDEIDLAQLGVGGEGTTYSRKTLIDGIIRPRLIEIFSMVGMELKESGFGGQTPAGGVLTGGGAKTVEIEAICKRTLSLPARVGVPQTLTGLIDDIQDAGYAGLEGLVLYAVRHGGSMAKGAPSPRLGKIMGKIPMTGVVNKVSDFLKQFLP</sequence>
<evidence type="ECO:0000256" key="1">
    <source>
        <dbReference type="ARBA" id="ARBA00022475"/>
    </source>
</evidence>
<dbReference type="GO" id="GO:0009898">
    <property type="term" value="C:cytoplasmic side of plasma membrane"/>
    <property type="evidence" value="ECO:0007669"/>
    <property type="project" value="UniProtKB-UniRule"/>
</dbReference>
<evidence type="ECO:0000256" key="4">
    <source>
        <dbReference type="ARBA" id="ARBA00023306"/>
    </source>
</evidence>
<comment type="subcellular location">
    <subcellularLocation>
        <location evidence="5">Cell membrane</location>
        <topology evidence="5">Peripheral membrane protein</topology>
        <orientation evidence="5">Cytoplasmic side</orientation>
    </subcellularLocation>
    <text evidence="5">Localizes to the Z ring in an FtsZ-dependent manner. Targeted to the membrane through a conserved C-terminal amphipathic helix.</text>
</comment>
<evidence type="ECO:0000256" key="6">
    <source>
        <dbReference type="PIRNR" id="PIRNR003101"/>
    </source>
</evidence>
<accession>A0A0G1J2E2</accession>
<comment type="caution">
    <text evidence="8">The sequence shown here is derived from an EMBL/GenBank/DDBJ whole genome shotgun (WGS) entry which is preliminary data.</text>
</comment>
<comment type="subunit">
    <text evidence="5">Self-interacts. Interacts with FtsZ.</text>
</comment>
<dbReference type="Gene3D" id="3.30.420.40">
    <property type="match status" value="1"/>
</dbReference>
<evidence type="ECO:0000256" key="3">
    <source>
        <dbReference type="ARBA" id="ARBA00023136"/>
    </source>
</evidence>
<dbReference type="GO" id="GO:0043093">
    <property type="term" value="P:FtsZ-dependent cytokinesis"/>
    <property type="evidence" value="ECO:0007669"/>
    <property type="project" value="UniProtKB-UniRule"/>
</dbReference>
<gene>
    <name evidence="5" type="primary">ftsA</name>
    <name evidence="8" type="ORF">UW60_C0045G0003</name>
</gene>
<dbReference type="InterPro" id="IPR043129">
    <property type="entry name" value="ATPase_NBD"/>
</dbReference>
<dbReference type="CDD" id="cd24048">
    <property type="entry name" value="ASKHA_NBD_FtsA"/>
    <property type="match status" value="1"/>
</dbReference>
<dbReference type="InterPro" id="IPR050696">
    <property type="entry name" value="FtsA/MreB"/>
</dbReference>
<dbReference type="PANTHER" id="PTHR32432:SF4">
    <property type="entry name" value="CELL DIVISION PROTEIN FTSA"/>
    <property type="match status" value="1"/>
</dbReference>
<dbReference type="InterPro" id="IPR020823">
    <property type="entry name" value="Cell_div_FtsA"/>
</dbReference>
<dbReference type="HAMAP" id="MF_02033">
    <property type="entry name" value="FtsA"/>
    <property type="match status" value="1"/>
</dbReference>
<name>A0A0G1J2E2_9BACT</name>
<dbReference type="PATRIC" id="fig|1618564.3.peg.912"/>
<keyword evidence="1 5" id="KW-1003">Cell membrane</keyword>
<dbReference type="PANTHER" id="PTHR32432">
    <property type="entry name" value="CELL DIVISION PROTEIN FTSA-RELATED"/>
    <property type="match status" value="1"/>
</dbReference>
<evidence type="ECO:0000256" key="2">
    <source>
        <dbReference type="ARBA" id="ARBA00022618"/>
    </source>
</evidence>
<evidence type="ECO:0000313" key="9">
    <source>
        <dbReference type="Proteomes" id="UP000034826"/>
    </source>
</evidence>
<dbReference type="Gene3D" id="3.30.1490.110">
    <property type="match status" value="1"/>
</dbReference>
<evidence type="ECO:0000313" key="8">
    <source>
        <dbReference type="EMBL" id="KKT65450.1"/>
    </source>
</evidence>
<dbReference type="Proteomes" id="UP000034826">
    <property type="component" value="Unassembled WGS sequence"/>
</dbReference>
<comment type="function">
    <text evidence="5 6">Cell division protein that is involved in the assembly of the Z ring. May serve as a membrane anchor for the Z ring.</text>
</comment>
<dbReference type="Pfam" id="PF14450">
    <property type="entry name" value="FtsA"/>
    <property type="match status" value="1"/>
</dbReference>
<dbReference type="InterPro" id="IPR003494">
    <property type="entry name" value="SHS2_FtsA"/>
</dbReference>